<evidence type="ECO:0000313" key="3">
    <source>
        <dbReference type="EMBL" id="MXU66437.1"/>
    </source>
</evidence>
<keyword evidence="1" id="KW-1133">Transmembrane helix</keyword>
<gene>
    <name evidence="3" type="ORF">GSH16_13380</name>
</gene>
<name>A0A6B0TPE3_9RHOB</name>
<keyword evidence="2" id="KW-0732">Signal</keyword>
<organism evidence="3 4">
    <name type="scientific">Oceanomicrobium pacificus</name>
    <dbReference type="NCBI Taxonomy" id="2692916"/>
    <lineage>
        <taxon>Bacteria</taxon>
        <taxon>Pseudomonadati</taxon>
        <taxon>Pseudomonadota</taxon>
        <taxon>Alphaproteobacteria</taxon>
        <taxon>Rhodobacterales</taxon>
        <taxon>Paracoccaceae</taxon>
        <taxon>Oceanomicrobium</taxon>
    </lineage>
</organism>
<keyword evidence="1" id="KW-0472">Membrane</keyword>
<comment type="caution">
    <text evidence="3">The sequence shown here is derived from an EMBL/GenBank/DDBJ whole genome shotgun (WGS) entry which is preliminary data.</text>
</comment>
<dbReference type="Proteomes" id="UP000436016">
    <property type="component" value="Unassembled WGS sequence"/>
</dbReference>
<evidence type="ECO:0000256" key="2">
    <source>
        <dbReference type="SAM" id="SignalP"/>
    </source>
</evidence>
<feature type="chain" id="PRO_5025370055" evidence="2">
    <location>
        <begin position="24"/>
        <end position="76"/>
    </location>
</feature>
<keyword evidence="4" id="KW-1185">Reference proteome</keyword>
<dbReference type="RefSeq" id="WP_160855938.1">
    <property type="nucleotide sequence ID" value="NZ_WUWG01000006.1"/>
</dbReference>
<proteinExistence type="predicted"/>
<feature type="transmembrane region" description="Helical" evidence="1">
    <location>
        <begin position="33"/>
        <end position="51"/>
    </location>
</feature>
<evidence type="ECO:0000256" key="1">
    <source>
        <dbReference type="SAM" id="Phobius"/>
    </source>
</evidence>
<protein>
    <submittedName>
        <fullName evidence="3">Uncharacterized protein</fullName>
    </submittedName>
</protein>
<dbReference type="EMBL" id="WUWG01000006">
    <property type="protein sequence ID" value="MXU66437.1"/>
    <property type="molecule type" value="Genomic_DNA"/>
</dbReference>
<sequence>MNLVTRLSLASLAYVLLTMPAHAYIDPVTGSILFQAIAGGFAAALVAIKSFREKVFGFFRKKPEPQDDTSEVESEG</sequence>
<accession>A0A6B0TPE3</accession>
<evidence type="ECO:0000313" key="4">
    <source>
        <dbReference type="Proteomes" id="UP000436016"/>
    </source>
</evidence>
<reference evidence="3 4" key="1">
    <citation type="submission" date="2019-12" db="EMBL/GenBank/DDBJ databases">
        <title>Strain KN286 was isolated from seawater, which was collected from Caroline Seamount in the tropical western Pacific.</title>
        <authorList>
            <person name="Wang Q."/>
        </authorList>
    </citation>
    <scope>NUCLEOTIDE SEQUENCE [LARGE SCALE GENOMIC DNA]</scope>
    <source>
        <strain evidence="3 4">KN286</strain>
    </source>
</reference>
<feature type="signal peptide" evidence="2">
    <location>
        <begin position="1"/>
        <end position="23"/>
    </location>
</feature>
<keyword evidence="1" id="KW-0812">Transmembrane</keyword>
<dbReference type="AlphaFoldDB" id="A0A6B0TPE3"/>